<evidence type="ECO:0000313" key="2">
    <source>
        <dbReference type="Proteomes" id="UP000814128"/>
    </source>
</evidence>
<keyword evidence="2" id="KW-1185">Reference proteome</keyword>
<comment type="caution">
    <text evidence="1">The sequence shown here is derived from an EMBL/GenBank/DDBJ whole genome shotgun (WGS) entry which is preliminary data.</text>
</comment>
<dbReference type="EMBL" id="MU273475">
    <property type="protein sequence ID" value="KAI0036156.1"/>
    <property type="molecule type" value="Genomic_DNA"/>
</dbReference>
<protein>
    <submittedName>
        <fullName evidence="1">SnodProt1</fullName>
    </submittedName>
</protein>
<sequence length="141" mass="15068">MKLSYTLTSLFAFASIAAAEGPIMYNVRWDATYDNPSGSLYGVACSTGPHGLVTAGYKVFRDLPTFPNLAAWQDASYGSDSCGTCWNITHDGVSALVTVIDKSGDGFNVAKSTYEELNHNDLSKGSFSATAFQVDKKKCGL</sequence>
<accession>A0ACB8QXT3</accession>
<reference evidence="1" key="2">
    <citation type="journal article" date="2022" name="New Phytol.">
        <title>Evolutionary transition to the ectomycorrhizal habit in the genomes of a hyperdiverse lineage of mushroom-forming fungi.</title>
        <authorList>
            <person name="Looney B."/>
            <person name="Miyauchi S."/>
            <person name="Morin E."/>
            <person name="Drula E."/>
            <person name="Courty P.E."/>
            <person name="Kohler A."/>
            <person name="Kuo A."/>
            <person name="LaButti K."/>
            <person name="Pangilinan J."/>
            <person name="Lipzen A."/>
            <person name="Riley R."/>
            <person name="Andreopoulos W."/>
            <person name="He G."/>
            <person name="Johnson J."/>
            <person name="Nolan M."/>
            <person name="Tritt A."/>
            <person name="Barry K.W."/>
            <person name="Grigoriev I.V."/>
            <person name="Nagy L.G."/>
            <person name="Hibbett D."/>
            <person name="Henrissat B."/>
            <person name="Matheny P.B."/>
            <person name="Labbe J."/>
            <person name="Martin F.M."/>
        </authorList>
    </citation>
    <scope>NUCLEOTIDE SEQUENCE</scope>
    <source>
        <strain evidence="1">EC-137</strain>
    </source>
</reference>
<gene>
    <name evidence="1" type="ORF">K488DRAFT_41799</name>
</gene>
<proteinExistence type="predicted"/>
<organism evidence="1 2">
    <name type="scientific">Vararia minispora EC-137</name>
    <dbReference type="NCBI Taxonomy" id="1314806"/>
    <lineage>
        <taxon>Eukaryota</taxon>
        <taxon>Fungi</taxon>
        <taxon>Dikarya</taxon>
        <taxon>Basidiomycota</taxon>
        <taxon>Agaricomycotina</taxon>
        <taxon>Agaricomycetes</taxon>
        <taxon>Russulales</taxon>
        <taxon>Lachnocladiaceae</taxon>
        <taxon>Vararia</taxon>
    </lineage>
</organism>
<name>A0ACB8QXT3_9AGAM</name>
<reference evidence="1" key="1">
    <citation type="submission" date="2021-02" db="EMBL/GenBank/DDBJ databases">
        <authorList>
            <consortium name="DOE Joint Genome Institute"/>
            <person name="Ahrendt S."/>
            <person name="Looney B.P."/>
            <person name="Miyauchi S."/>
            <person name="Morin E."/>
            <person name="Drula E."/>
            <person name="Courty P.E."/>
            <person name="Chicoki N."/>
            <person name="Fauchery L."/>
            <person name="Kohler A."/>
            <person name="Kuo A."/>
            <person name="Labutti K."/>
            <person name="Pangilinan J."/>
            <person name="Lipzen A."/>
            <person name="Riley R."/>
            <person name="Andreopoulos W."/>
            <person name="He G."/>
            <person name="Johnson J."/>
            <person name="Barry K.W."/>
            <person name="Grigoriev I.V."/>
            <person name="Nagy L."/>
            <person name="Hibbett D."/>
            <person name="Henrissat B."/>
            <person name="Matheny P.B."/>
            <person name="Labbe J."/>
            <person name="Martin F."/>
        </authorList>
    </citation>
    <scope>NUCLEOTIDE SEQUENCE</scope>
    <source>
        <strain evidence="1">EC-137</strain>
    </source>
</reference>
<evidence type="ECO:0000313" key="1">
    <source>
        <dbReference type="EMBL" id="KAI0036156.1"/>
    </source>
</evidence>
<dbReference type="Proteomes" id="UP000814128">
    <property type="component" value="Unassembled WGS sequence"/>
</dbReference>